<proteinExistence type="predicted"/>
<reference evidence="2" key="1">
    <citation type="journal article" date="2011" name="MBio">
        <title>Novel metabolic attributes of the genus Cyanothece, comprising a group of unicellular nitrogen-fixing Cyanobacteria.</title>
        <authorList>
            <person name="Bandyopadhyay A."/>
            <person name="Elvitigala T."/>
            <person name="Welsh E."/>
            <person name="Stockel J."/>
            <person name="Liberton M."/>
            <person name="Min H."/>
            <person name="Sherman L.A."/>
            <person name="Pakrasi H.B."/>
        </authorList>
    </citation>
    <scope>NUCLEOTIDE SEQUENCE [LARGE SCALE GENOMIC DNA]</scope>
    <source>
        <strain evidence="2">PCC 7822</strain>
    </source>
</reference>
<dbReference type="STRING" id="497965.Cyan7822_4878"/>
<protein>
    <submittedName>
        <fullName evidence="1">Uncharacterized protein</fullName>
    </submittedName>
</protein>
<dbReference type="EMBL" id="CP002198">
    <property type="protein sequence ID" value="ADN16769.1"/>
    <property type="molecule type" value="Genomic_DNA"/>
</dbReference>
<dbReference type="HOGENOM" id="CLU_3250314_0_0_3"/>
<evidence type="ECO:0000313" key="1">
    <source>
        <dbReference type="EMBL" id="ADN16769.1"/>
    </source>
</evidence>
<dbReference type="AlphaFoldDB" id="E0UGF0"/>
<organism evidence="1 2">
    <name type="scientific">Gloeothece verrucosa (strain PCC 7822)</name>
    <name type="common">Cyanothece sp. (strain PCC 7822)</name>
    <dbReference type="NCBI Taxonomy" id="497965"/>
    <lineage>
        <taxon>Bacteria</taxon>
        <taxon>Bacillati</taxon>
        <taxon>Cyanobacteriota</taxon>
        <taxon>Cyanophyceae</taxon>
        <taxon>Oscillatoriophycideae</taxon>
        <taxon>Chroococcales</taxon>
        <taxon>Aphanothecaceae</taxon>
        <taxon>Gloeothece</taxon>
        <taxon>Gloeothece verrucosa</taxon>
    </lineage>
</organism>
<name>E0UGF0_GLOV7</name>
<gene>
    <name evidence="1" type="ordered locus">Cyan7822_4878</name>
</gene>
<accession>E0UGF0</accession>
<dbReference type="Proteomes" id="UP000008206">
    <property type="component" value="Chromosome"/>
</dbReference>
<dbReference type="KEGG" id="cyj:Cyan7822_4878"/>
<evidence type="ECO:0000313" key="2">
    <source>
        <dbReference type="Proteomes" id="UP000008206"/>
    </source>
</evidence>
<keyword evidence="2" id="KW-1185">Reference proteome</keyword>
<sequence length="42" mass="4436">MTNWVSASQATLIIGSFNPNLVTMGGTGEAEPNGDIWGAWQI</sequence>